<dbReference type="Proteomes" id="UP000045545">
    <property type="component" value="Unassembled WGS sequence"/>
</dbReference>
<dbReference type="InterPro" id="IPR011256">
    <property type="entry name" value="Reg_factor_effector_dom_sf"/>
</dbReference>
<dbReference type="InterPro" id="IPR000551">
    <property type="entry name" value="MerR-type_HTH_dom"/>
</dbReference>
<dbReference type="Gene3D" id="1.10.1660.10">
    <property type="match status" value="1"/>
</dbReference>
<dbReference type="CDD" id="cd01107">
    <property type="entry name" value="HTH_BmrR"/>
    <property type="match status" value="1"/>
</dbReference>
<keyword evidence="1" id="KW-0238">DNA-binding</keyword>
<keyword evidence="2" id="KW-0175">Coiled coil</keyword>
<dbReference type="AlphaFoldDB" id="A0A0E4GDG9"/>
<dbReference type="SUPFAM" id="SSF55136">
    <property type="entry name" value="Probable bacterial effector-binding domain"/>
    <property type="match status" value="1"/>
</dbReference>
<feature type="coiled-coil region" evidence="2">
    <location>
        <begin position="64"/>
        <end position="101"/>
    </location>
</feature>
<evidence type="ECO:0000313" key="5">
    <source>
        <dbReference type="Proteomes" id="UP000045545"/>
    </source>
</evidence>
<sequence>MVRYLIGDFSRISKLSITTLRYYHECGLLEPDYIDTDSGYRYYTDSSLEKAQIINELKEMDFSLKEIKDILSNCEDDYDLLESMEKKYLAIQEKATKYEKIARKLEYLIKISREARSLNADKNNTIIAKTVEETFVASIRFKGNYHQVSPCFDYLYKHCEPYSSGMHFTMYYDKDFREDDADIECCVPIKKPITGNDIKNKTVQGGKVLSIIHNGSYDSLDNTYKALIDYANSNDIDFLSPVREIYVKGRWMVLPRKPEQFVTEVQMYVP</sequence>
<dbReference type="PANTHER" id="PTHR30204:SF97">
    <property type="entry name" value="MERR FAMILY REGULATORY PROTEIN"/>
    <property type="match status" value="1"/>
</dbReference>
<evidence type="ECO:0000256" key="1">
    <source>
        <dbReference type="ARBA" id="ARBA00023125"/>
    </source>
</evidence>
<protein>
    <submittedName>
        <fullName evidence="4">Bacterial transcription activator, effector binding</fullName>
    </submittedName>
</protein>
<evidence type="ECO:0000313" key="4">
    <source>
        <dbReference type="EMBL" id="CFY08599.1"/>
    </source>
</evidence>
<organism evidence="4 5">
    <name type="scientific">Syntrophomonas zehnderi OL-4</name>
    <dbReference type="NCBI Taxonomy" id="690567"/>
    <lineage>
        <taxon>Bacteria</taxon>
        <taxon>Bacillati</taxon>
        <taxon>Bacillota</taxon>
        <taxon>Clostridia</taxon>
        <taxon>Eubacteriales</taxon>
        <taxon>Syntrophomonadaceae</taxon>
        <taxon>Syntrophomonas</taxon>
    </lineage>
</organism>
<dbReference type="Gene3D" id="3.20.80.10">
    <property type="entry name" value="Regulatory factor, effector binding domain"/>
    <property type="match status" value="1"/>
</dbReference>
<dbReference type="InterPro" id="IPR047057">
    <property type="entry name" value="MerR_fam"/>
</dbReference>
<dbReference type="Pfam" id="PF13411">
    <property type="entry name" value="MerR_1"/>
    <property type="match status" value="1"/>
</dbReference>
<dbReference type="EMBL" id="CGIH01000051">
    <property type="protein sequence ID" value="CFY08599.1"/>
    <property type="molecule type" value="Genomic_DNA"/>
</dbReference>
<dbReference type="SMART" id="SM00871">
    <property type="entry name" value="AraC_E_bind"/>
    <property type="match status" value="1"/>
</dbReference>
<accession>A0A0E4GDG9</accession>
<dbReference type="RefSeq" id="WP_084691612.1">
    <property type="nucleotide sequence ID" value="NZ_CGIH01000051.1"/>
</dbReference>
<dbReference type="STRING" id="690567.2690"/>
<dbReference type="InterPro" id="IPR029442">
    <property type="entry name" value="GyrI-like"/>
</dbReference>
<dbReference type="PANTHER" id="PTHR30204">
    <property type="entry name" value="REDOX-CYCLING DRUG-SENSING TRANSCRIPTIONAL ACTIVATOR SOXR"/>
    <property type="match status" value="1"/>
</dbReference>
<proteinExistence type="predicted"/>
<dbReference type="SMART" id="SM00422">
    <property type="entry name" value="HTH_MERR"/>
    <property type="match status" value="1"/>
</dbReference>
<dbReference type="OrthoDB" id="9773308at2"/>
<dbReference type="GO" id="GO:0003700">
    <property type="term" value="F:DNA-binding transcription factor activity"/>
    <property type="evidence" value="ECO:0007669"/>
    <property type="project" value="InterPro"/>
</dbReference>
<feature type="domain" description="HTH merR-type" evidence="3">
    <location>
        <begin position="3"/>
        <end position="73"/>
    </location>
</feature>
<dbReference type="PROSITE" id="PS50937">
    <property type="entry name" value="HTH_MERR_2"/>
    <property type="match status" value="1"/>
</dbReference>
<evidence type="ECO:0000256" key="2">
    <source>
        <dbReference type="SAM" id="Coils"/>
    </source>
</evidence>
<dbReference type="Pfam" id="PF06445">
    <property type="entry name" value="GyrI-like"/>
    <property type="match status" value="1"/>
</dbReference>
<dbReference type="SUPFAM" id="SSF46955">
    <property type="entry name" value="Putative DNA-binding domain"/>
    <property type="match status" value="1"/>
</dbReference>
<reference evidence="4 5" key="1">
    <citation type="submission" date="2015-03" db="EMBL/GenBank/DDBJ databases">
        <authorList>
            <person name="Murphy D."/>
        </authorList>
    </citation>
    <scope>NUCLEOTIDE SEQUENCE [LARGE SCALE GENOMIC DNA]</scope>
    <source>
        <strain evidence="4 5">OL-4</strain>
    </source>
</reference>
<dbReference type="InterPro" id="IPR009061">
    <property type="entry name" value="DNA-bd_dom_put_sf"/>
</dbReference>
<gene>
    <name evidence="4" type="ORF">2690</name>
</gene>
<name>A0A0E4GDG9_9FIRM</name>
<dbReference type="GO" id="GO:0003677">
    <property type="term" value="F:DNA binding"/>
    <property type="evidence" value="ECO:0007669"/>
    <property type="project" value="UniProtKB-KW"/>
</dbReference>
<evidence type="ECO:0000259" key="3">
    <source>
        <dbReference type="PROSITE" id="PS50937"/>
    </source>
</evidence>
<dbReference type="InterPro" id="IPR010499">
    <property type="entry name" value="AraC_E-bd"/>
</dbReference>
<keyword evidence="5" id="KW-1185">Reference proteome</keyword>